<protein>
    <recommendedName>
        <fullName evidence="1">CobQ/CobB/MinD/ParA nucleotide binding domain-containing protein</fullName>
    </recommendedName>
</protein>
<proteinExistence type="predicted"/>
<reference evidence="3" key="1">
    <citation type="journal article" date="2019" name="Int. J. Syst. Evol. Microbiol.">
        <title>The Global Catalogue of Microorganisms (GCM) 10K type strain sequencing project: providing services to taxonomists for standard genome sequencing and annotation.</title>
        <authorList>
            <consortium name="The Broad Institute Genomics Platform"/>
            <consortium name="The Broad Institute Genome Sequencing Center for Infectious Disease"/>
            <person name="Wu L."/>
            <person name="Ma J."/>
        </authorList>
    </citation>
    <scope>NUCLEOTIDE SEQUENCE [LARGE SCALE GENOMIC DNA]</scope>
    <source>
        <strain evidence="3">NCAIM B.01391</strain>
    </source>
</reference>
<comment type="caution">
    <text evidence="2">The sequence shown here is derived from an EMBL/GenBank/DDBJ whole genome shotgun (WGS) entry which is preliminary data.</text>
</comment>
<evidence type="ECO:0000313" key="2">
    <source>
        <dbReference type="EMBL" id="MFC5423112.1"/>
    </source>
</evidence>
<dbReference type="Pfam" id="PF01656">
    <property type="entry name" value="CbiA"/>
    <property type="match status" value="1"/>
</dbReference>
<feature type="domain" description="CobQ/CobB/MinD/ParA nucleotide binding" evidence="1">
    <location>
        <begin position="16"/>
        <end position="160"/>
    </location>
</feature>
<evidence type="ECO:0000313" key="3">
    <source>
        <dbReference type="Proteomes" id="UP001596053"/>
    </source>
</evidence>
<dbReference type="Proteomes" id="UP001596053">
    <property type="component" value="Unassembled WGS sequence"/>
</dbReference>
<name>A0ABW0IZL8_9HYPH</name>
<organism evidence="2 3">
    <name type="scientific">Bosea eneae</name>
    <dbReference type="NCBI Taxonomy" id="151454"/>
    <lineage>
        <taxon>Bacteria</taxon>
        <taxon>Pseudomonadati</taxon>
        <taxon>Pseudomonadota</taxon>
        <taxon>Alphaproteobacteria</taxon>
        <taxon>Hyphomicrobiales</taxon>
        <taxon>Boseaceae</taxon>
        <taxon>Bosea</taxon>
    </lineage>
</organism>
<evidence type="ECO:0000259" key="1">
    <source>
        <dbReference type="Pfam" id="PF01656"/>
    </source>
</evidence>
<dbReference type="SUPFAM" id="SSF52540">
    <property type="entry name" value="P-loop containing nucleoside triphosphate hydrolases"/>
    <property type="match status" value="1"/>
</dbReference>
<dbReference type="InterPro" id="IPR002586">
    <property type="entry name" value="CobQ/CobB/MinD/ParA_Nub-bd_dom"/>
</dbReference>
<accession>A0ABW0IZL8</accession>
<dbReference type="EMBL" id="JBHSLW010000063">
    <property type="protein sequence ID" value="MFC5423112.1"/>
    <property type="molecule type" value="Genomic_DNA"/>
</dbReference>
<keyword evidence="3" id="KW-1185">Reference proteome</keyword>
<dbReference type="InterPro" id="IPR027417">
    <property type="entry name" value="P-loop_NTPase"/>
</dbReference>
<dbReference type="Gene3D" id="3.40.50.300">
    <property type="entry name" value="P-loop containing nucleotide triphosphate hydrolases"/>
    <property type="match status" value="1"/>
</dbReference>
<gene>
    <name evidence="2" type="ORF">ACFPOB_26545</name>
</gene>
<dbReference type="RefSeq" id="WP_377801302.1">
    <property type="nucleotide sequence ID" value="NZ_JBHSLW010000063.1"/>
</dbReference>
<sequence length="274" mass="29963">MTESQKERSRRPRAAVVASQKGGEGKTLLATSIADLHYLHDEPVIAVQIDDQERLSRTIGQDVITVNTETVRASRTNPAASIQAFRPMMTALEQAASLRAMLLVDVGGTQVRPVDAFASLSELNGDLVEMEFEGRVFVPATAEPEAITQAARTIAMLSESLPVLKAVLVENRRDGAFDTLATGSEAYRALHQLREAYPDLPEIVMPAVEGGSWRYFEPHYCRPIDVVAMDVGEVMRLTGLPRAEARIARGDVAAWVAEMERALAPLLGLPEVFR</sequence>